<organism evidence="1 2">
    <name type="scientific">Brachionus calyciflorus</name>
    <dbReference type="NCBI Taxonomy" id="104777"/>
    <lineage>
        <taxon>Eukaryota</taxon>
        <taxon>Metazoa</taxon>
        <taxon>Spiralia</taxon>
        <taxon>Gnathifera</taxon>
        <taxon>Rotifera</taxon>
        <taxon>Eurotatoria</taxon>
        <taxon>Monogononta</taxon>
        <taxon>Pseudotrocha</taxon>
        <taxon>Ploima</taxon>
        <taxon>Brachionidae</taxon>
        <taxon>Brachionus</taxon>
    </lineage>
</organism>
<dbReference type="EMBL" id="CAJNOC010008064">
    <property type="protein sequence ID" value="CAF1109304.1"/>
    <property type="molecule type" value="Genomic_DNA"/>
</dbReference>
<evidence type="ECO:0000313" key="2">
    <source>
        <dbReference type="Proteomes" id="UP000663879"/>
    </source>
</evidence>
<dbReference type="AlphaFoldDB" id="A0A814PQJ2"/>
<evidence type="ECO:0000313" key="1">
    <source>
        <dbReference type="EMBL" id="CAF1109304.1"/>
    </source>
</evidence>
<accession>A0A814PQJ2</accession>
<protein>
    <recommendedName>
        <fullName evidence="3">FLYWCH-type domain-containing protein</fullName>
    </recommendedName>
</protein>
<name>A0A814PQJ2_9BILA</name>
<dbReference type="OrthoDB" id="6765231at2759"/>
<keyword evidence="2" id="KW-1185">Reference proteome</keyword>
<comment type="caution">
    <text evidence="1">The sequence shown here is derived from an EMBL/GenBank/DDBJ whole genome shotgun (WGS) entry which is preliminary data.</text>
</comment>
<dbReference type="Proteomes" id="UP000663879">
    <property type="component" value="Unassembled WGS sequence"/>
</dbReference>
<gene>
    <name evidence="1" type="ORF">OXX778_LOCUS21546</name>
</gene>
<feature type="non-terminal residue" evidence="1">
    <location>
        <position position="1"/>
    </location>
</feature>
<sequence length="149" mass="17369">CDIKFDDQIIYWKCERTCNKTTPKCYGRSQTQLFNFPIKVTVDHNHEPDPIKEEVYVYTTKILARACLTNEDPRTIIKECLVGISSLASCKMPRVPALTQRIQRLRLKKSDHGKNPENLESIDIPDSLKYTHRNELFFYDDSGSDDKNR</sequence>
<dbReference type="Gene3D" id="2.20.25.240">
    <property type="match status" value="1"/>
</dbReference>
<proteinExistence type="predicted"/>
<evidence type="ECO:0008006" key="3">
    <source>
        <dbReference type="Google" id="ProtNLM"/>
    </source>
</evidence>
<reference evidence="1" key="1">
    <citation type="submission" date="2021-02" db="EMBL/GenBank/DDBJ databases">
        <authorList>
            <person name="Nowell W R."/>
        </authorList>
    </citation>
    <scope>NUCLEOTIDE SEQUENCE</scope>
    <source>
        <strain evidence="1">Ploen Becks lab</strain>
    </source>
</reference>